<accession>A0A9E2NZM6</accession>
<keyword evidence="2" id="KW-1277">Toxin-antitoxin system</keyword>
<dbReference type="InterPro" id="IPR026262">
    <property type="entry name" value="DinJ"/>
</dbReference>
<dbReference type="EMBL" id="JAHLFN010000087">
    <property type="protein sequence ID" value="MBU3843251.1"/>
    <property type="molecule type" value="Genomic_DNA"/>
</dbReference>
<evidence type="ECO:0000313" key="4">
    <source>
        <dbReference type="Proteomes" id="UP000724657"/>
    </source>
</evidence>
<dbReference type="PANTHER" id="PTHR38781:SF1">
    <property type="entry name" value="ANTITOXIN DINJ-RELATED"/>
    <property type="match status" value="1"/>
</dbReference>
<gene>
    <name evidence="3" type="ORF">IAA47_09785</name>
</gene>
<dbReference type="Gene3D" id="1.10.1220.10">
    <property type="entry name" value="Met repressor-like"/>
    <property type="match status" value="1"/>
</dbReference>
<dbReference type="Pfam" id="PF04221">
    <property type="entry name" value="RelB"/>
    <property type="match status" value="1"/>
</dbReference>
<evidence type="ECO:0000256" key="2">
    <source>
        <dbReference type="ARBA" id="ARBA00022649"/>
    </source>
</evidence>
<sequence>MASITIKTDEQIKKEFNSICEELGLNMSVAINIFMKTVLREHGFPFELKLKEPNETTLKVIEEVERGENLNGPYKTVQELMEALNA</sequence>
<dbReference type="GO" id="GO:0006351">
    <property type="term" value="P:DNA-templated transcription"/>
    <property type="evidence" value="ECO:0007669"/>
    <property type="project" value="TreeGrafter"/>
</dbReference>
<dbReference type="PIRSF" id="PIRSF003108">
    <property type="entry name" value="DinJ"/>
    <property type="match status" value="1"/>
</dbReference>
<dbReference type="AlphaFoldDB" id="A0A9E2NZM6"/>
<dbReference type="Proteomes" id="UP000724657">
    <property type="component" value="Unassembled WGS sequence"/>
</dbReference>
<evidence type="ECO:0000256" key="1">
    <source>
        <dbReference type="ARBA" id="ARBA00010562"/>
    </source>
</evidence>
<organism evidence="3 4">
    <name type="scientific">Candidatus Fusobacterium pullicola</name>
    <dbReference type="NCBI Taxonomy" id="2838601"/>
    <lineage>
        <taxon>Bacteria</taxon>
        <taxon>Fusobacteriati</taxon>
        <taxon>Fusobacteriota</taxon>
        <taxon>Fusobacteriia</taxon>
        <taxon>Fusobacteriales</taxon>
        <taxon>Fusobacteriaceae</taxon>
        <taxon>Fusobacterium</taxon>
    </lineage>
</organism>
<comment type="similarity">
    <text evidence="1">Belongs to the RelB/DinJ antitoxin family.</text>
</comment>
<protein>
    <submittedName>
        <fullName evidence="3">Type II toxin-antitoxin system RelB/DinJ family antitoxin</fullName>
    </submittedName>
</protein>
<comment type="caution">
    <text evidence="3">The sequence shown here is derived from an EMBL/GenBank/DDBJ whole genome shotgun (WGS) entry which is preliminary data.</text>
</comment>
<proteinExistence type="inferred from homology"/>
<dbReference type="GO" id="GO:0006355">
    <property type="term" value="P:regulation of DNA-templated transcription"/>
    <property type="evidence" value="ECO:0007669"/>
    <property type="project" value="InterPro"/>
</dbReference>
<dbReference type="InterPro" id="IPR013321">
    <property type="entry name" value="Arc_rbn_hlx_hlx"/>
</dbReference>
<dbReference type="GO" id="GO:0000987">
    <property type="term" value="F:cis-regulatory region sequence-specific DNA binding"/>
    <property type="evidence" value="ECO:0007669"/>
    <property type="project" value="InterPro"/>
</dbReference>
<dbReference type="GO" id="GO:0044010">
    <property type="term" value="P:single-species biofilm formation"/>
    <property type="evidence" value="ECO:0007669"/>
    <property type="project" value="InterPro"/>
</dbReference>
<reference evidence="3" key="1">
    <citation type="journal article" date="2021" name="PeerJ">
        <title>Extensive microbial diversity within the chicken gut microbiome revealed by metagenomics and culture.</title>
        <authorList>
            <person name="Gilroy R."/>
            <person name="Ravi A."/>
            <person name="Getino M."/>
            <person name="Pursley I."/>
            <person name="Horton D.L."/>
            <person name="Alikhan N.F."/>
            <person name="Baker D."/>
            <person name="Gharbi K."/>
            <person name="Hall N."/>
            <person name="Watson M."/>
            <person name="Adriaenssens E.M."/>
            <person name="Foster-Nyarko E."/>
            <person name="Jarju S."/>
            <person name="Secka A."/>
            <person name="Antonio M."/>
            <person name="Oren A."/>
            <person name="Chaudhuri R.R."/>
            <person name="La Ragione R."/>
            <person name="Hildebrand F."/>
            <person name="Pallen M.J."/>
        </authorList>
    </citation>
    <scope>NUCLEOTIDE SEQUENCE</scope>
    <source>
        <strain evidence="3">A6-441</strain>
    </source>
</reference>
<dbReference type="NCBIfam" id="TIGR02384">
    <property type="entry name" value="RelB_DinJ"/>
    <property type="match status" value="1"/>
</dbReference>
<dbReference type="PANTHER" id="PTHR38781">
    <property type="entry name" value="ANTITOXIN DINJ-RELATED"/>
    <property type="match status" value="1"/>
</dbReference>
<evidence type="ECO:0000313" key="3">
    <source>
        <dbReference type="EMBL" id="MBU3843251.1"/>
    </source>
</evidence>
<dbReference type="GO" id="GO:0015643">
    <property type="term" value="F:toxic substance binding"/>
    <property type="evidence" value="ECO:0007669"/>
    <property type="project" value="InterPro"/>
</dbReference>
<reference evidence="3" key="2">
    <citation type="submission" date="2021-04" db="EMBL/GenBank/DDBJ databases">
        <authorList>
            <person name="Gilroy R."/>
        </authorList>
    </citation>
    <scope>NUCLEOTIDE SEQUENCE</scope>
    <source>
        <strain evidence="3">A6-441</strain>
    </source>
</reference>
<dbReference type="InterPro" id="IPR007337">
    <property type="entry name" value="RelB/DinJ"/>
</dbReference>
<name>A0A9E2NZM6_9FUSO</name>